<dbReference type="InterPro" id="IPR032387">
    <property type="entry name" value="ACAS_N"/>
</dbReference>
<evidence type="ECO:0000256" key="6">
    <source>
        <dbReference type="NCBIfam" id="TIGR02188"/>
    </source>
</evidence>
<keyword evidence="3" id="KW-0547">Nucleotide-binding</keyword>
<dbReference type="eggNOG" id="COG0365">
    <property type="taxonomic scope" value="Bacteria"/>
</dbReference>
<dbReference type="GO" id="GO:0005524">
    <property type="term" value="F:ATP binding"/>
    <property type="evidence" value="ECO:0007669"/>
    <property type="project" value="UniProtKB-KW"/>
</dbReference>
<dbReference type="InterPro" id="IPR045851">
    <property type="entry name" value="AMP-bd_C_sf"/>
</dbReference>
<feature type="domain" description="AMP-binding enzyme C-terminal" evidence="8">
    <location>
        <begin position="534"/>
        <end position="612"/>
    </location>
</feature>
<dbReference type="InterPro" id="IPR042099">
    <property type="entry name" value="ANL_N_sf"/>
</dbReference>
<dbReference type="SUPFAM" id="SSF56801">
    <property type="entry name" value="Acetyl-CoA synthetase-like"/>
    <property type="match status" value="1"/>
</dbReference>
<dbReference type="GO" id="GO:0003987">
    <property type="term" value="F:acetate-CoA ligase activity"/>
    <property type="evidence" value="ECO:0007669"/>
    <property type="project" value="UniProtKB-UniRule"/>
</dbReference>
<dbReference type="PATRIC" id="fig|1121439.3.peg.1305"/>
<dbReference type="InterPro" id="IPR025110">
    <property type="entry name" value="AMP-bd_C"/>
</dbReference>
<dbReference type="AlphaFoldDB" id="S7UKR7"/>
<feature type="domain" description="AMP-dependent synthetase/ligase" evidence="7">
    <location>
        <begin position="97"/>
        <end position="479"/>
    </location>
</feature>
<evidence type="ECO:0000259" key="9">
    <source>
        <dbReference type="Pfam" id="PF16177"/>
    </source>
</evidence>
<dbReference type="Pfam" id="PF13193">
    <property type="entry name" value="AMP-binding_C"/>
    <property type="match status" value="1"/>
</dbReference>
<dbReference type="RefSeq" id="WP_020885493.1">
    <property type="nucleotide sequence ID" value="NZ_ATHI01000011.1"/>
</dbReference>
<dbReference type="OrthoDB" id="9801302at2"/>
<accession>S7UKR7</accession>
<comment type="similarity">
    <text evidence="1">Belongs to the ATP-dependent AMP-binding enzyme family.</text>
</comment>
<sequence length="636" mass="71340">MDQLGALETLLQEDRVFRPLPGLVMEANINPQELASAYQLAAHDPLAFWENAALELQWFRRWDKVLDDSKAPFYKWFTNARCNIVHNALDRHIKTANKHRLALIWEGEPGDTRKLTYFELYRAVNKMAGALKNLGVVKGDRVVLYMPPLPETIIAMLACAKIGAVHCMVFAGFSGKALKDRLRDAGARCLITADGFYRNGRVVPLKPAVDEILEEQDAVDICVVVRRAGIEVEMHPARDVWYEDIVRHEKPEAMTEVMESDDPLFLLYTSGTTGSPRGIVHSHGGYMVGIHHTLNWVFDIKPTDIFWCTADPGWITGHSYVVYAPLLAGTTTLLYEGHPLYPQADRMWHITAKHGVSILYTTPTTIRMLMRYGNLFPRQHDLTSLRMLGSVGEPINPEAWVWFYQTIGRGECPVMDTWWQTESGQIMISPMPVGLLKPGSVSKPLPGVEADIVDRTGAPVPRDKGGLLVIKKPWPGMMQNVWNDPDAYRAYFEKIPGCYVAGDVARRDEDGYFWMQGRADEVINVAGHRLGTAELESALVAHRAVAEAAVIGIPDKIKGEVAKAFVTLREGVEESDELAKELKEHMKRELGPVAELKSVKFRKDLPKTKSGKILRRLLKAEELGTEPGDISMLEEE</sequence>
<feature type="domain" description="Acetyl-coenzyme A synthetase N-terminal" evidence="9">
    <location>
        <begin position="36"/>
        <end position="88"/>
    </location>
</feature>
<dbReference type="EMBL" id="ATHI01000011">
    <property type="protein sequence ID" value="EPR34439.1"/>
    <property type="molecule type" value="Genomic_DNA"/>
</dbReference>
<comment type="caution">
    <text evidence="10">The sequence shown here is derived from an EMBL/GenBank/DDBJ whole genome shotgun (WGS) entry which is preliminary data.</text>
</comment>
<evidence type="ECO:0000256" key="2">
    <source>
        <dbReference type="ARBA" id="ARBA00022598"/>
    </source>
</evidence>
<dbReference type="NCBIfam" id="TIGR02188">
    <property type="entry name" value="Ac_CoA_lig_AcsA"/>
    <property type="match status" value="1"/>
</dbReference>
<dbReference type="Gene3D" id="3.30.300.30">
    <property type="match status" value="1"/>
</dbReference>
<reference evidence="10 11" key="1">
    <citation type="journal article" date="2013" name="Genome Announc.">
        <title>Draft genome sequences for three mercury-methylating, sulfate-reducing bacteria.</title>
        <authorList>
            <person name="Brown S.D."/>
            <person name="Hurt R.A.Jr."/>
            <person name="Gilmour C.C."/>
            <person name="Elias D.A."/>
        </authorList>
    </citation>
    <scope>NUCLEOTIDE SEQUENCE [LARGE SCALE GENOMIC DNA]</scope>
    <source>
        <strain evidence="10 11">DSM 16529</strain>
    </source>
</reference>
<evidence type="ECO:0000259" key="8">
    <source>
        <dbReference type="Pfam" id="PF13193"/>
    </source>
</evidence>
<dbReference type="CDD" id="cd05966">
    <property type="entry name" value="ACS"/>
    <property type="match status" value="1"/>
</dbReference>
<evidence type="ECO:0000256" key="3">
    <source>
        <dbReference type="ARBA" id="ARBA00022741"/>
    </source>
</evidence>
<dbReference type="STRING" id="1121439.dsat_0087"/>
<dbReference type="Proteomes" id="UP000014975">
    <property type="component" value="Unassembled WGS sequence"/>
</dbReference>
<dbReference type="Pfam" id="PF00501">
    <property type="entry name" value="AMP-binding"/>
    <property type="match status" value="1"/>
</dbReference>
<protein>
    <recommendedName>
        <fullName evidence="6">Acetate--CoA ligase</fullName>
        <ecNumber evidence="6">6.2.1.1</ecNumber>
    </recommendedName>
</protein>
<gene>
    <name evidence="10" type="ORF">dsat_0087</name>
</gene>
<dbReference type="InterPro" id="IPR000873">
    <property type="entry name" value="AMP-dep_synth/lig_dom"/>
</dbReference>
<organism evidence="10 11">
    <name type="scientific">Alkalidesulfovibrio alkalitolerans DSM 16529</name>
    <dbReference type="NCBI Taxonomy" id="1121439"/>
    <lineage>
        <taxon>Bacteria</taxon>
        <taxon>Pseudomonadati</taxon>
        <taxon>Thermodesulfobacteriota</taxon>
        <taxon>Desulfovibrionia</taxon>
        <taxon>Desulfovibrionales</taxon>
        <taxon>Desulfovibrionaceae</taxon>
        <taxon>Alkalidesulfovibrio</taxon>
    </lineage>
</organism>
<evidence type="ECO:0000256" key="5">
    <source>
        <dbReference type="ARBA" id="ARBA00022990"/>
    </source>
</evidence>
<dbReference type="FunFam" id="3.40.50.12780:FF:000001">
    <property type="entry name" value="Acetyl-coenzyme A synthetase"/>
    <property type="match status" value="1"/>
</dbReference>
<evidence type="ECO:0000313" key="11">
    <source>
        <dbReference type="Proteomes" id="UP000014975"/>
    </source>
</evidence>
<name>S7UKR7_9BACT</name>
<dbReference type="PANTHER" id="PTHR24095">
    <property type="entry name" value="ACETYL-COENZYME A SYNTHETASE"/>
    <property type="match status" value="1"/>
</dbReference>
<dbReference type="GO" id="GO:0016208">
    <property type="term" value="F:AMP binding"/>
    <property type="evidence" value="ECO:0007669"/>
    <property type="project" value="InterPro"/>
</dbReference>
<dbReference type="InterPro" id="IPR020845">
    <property type="entry name" value="AMP-binding_CS"/>
</dbReference>
<dbReference type="EC" id="6.2.1.1" evidence="6"/>
<evidence type="ECO:0000259" key="7">
    <source>
        <dbReference type="Pfam" id="PF00501"/>
    </source>
</evidence>
<dbReference type="GO" id="GO:0005829">
    <property type="term" value="C:cytosol"/>
    <property type="evidence" value="ECO:0007669"/>
    <property type="project" value="TreeGrafter"/>
</dbReference>
<dbReference type="NCBIfam" id="NF001208">
    <property type="entry name" value="PRK00174.1"/>
    <property type="match status" value="1"/>
</dbReference>
<keyword evidence="2 10" id="KW-0436">Ligase</keyword>
<dbReference type="PANTHER" id="PTHR24095:SF14">
    <property type="entry name" value="ACETYL-COENZYME A SYNTHETASE 1"/>
    <property type="match status" value="1"/>
</dbReference>
<dbReference type="Gene3D" id="3.40.50.12780">
    <property type="entry name" value="N-terminal domain of ligase-like"/>
    <property type="match status" value="1"/>
</dbReference>
<dbReference type="Pfam" id="PF16177">
    <property type="entry name" value="ACAS_N"/>
    <property type="match status" value="1"/>
</dbReference>
<evidence type="ECO:0000256" key="4">
    <source>
        <dbReference type="ARBA" id="ARBA00022840"/>
    </source>
</evidence>
<evidence type="ECO:0000256" key="1">
    <source>
        <dbReference type="ARBA" id="ARBA00006432"/>
    </source>
</evidence>
<proteinExistence type="inferred from homology"/>
<dbReference type="PROSITE" id="PS00455">
    <property type="entry name" value="AMP_BINDING"/>
    <property type="match status" value="1"/>
</dbReference>
<keyword evidence="4" id="KW-0067">ATP-binding</keyword>
<keyword evidence="5" id="KW-0007">Acetylation</keyword>
<dbReference type="InterPro" id="IPR011904">
    <property type="entry name" value="Ac_CoA_lig"/>
</dbReference>
<evidence type="ECO:0000313" key="10">
    <source>
        <dbReference type="EMBL" id="EPR34439.1"/>
    </source>
</evidence>
<dbReference type="GO" id="GO:0019427">
    <property type="term" value="P:acetyl-CoA biosynthetic process from acetate"/>
    <property type="evidence" value="ECO:0007669"/>
    <property type="project" value="UniProtKB-UniRule"/>
</dbReference>
<keyword evidence="11" id="KW-1185">Reference proteome</keyword>